<evidence type="ECO:0000313" key="8">
    <source>
        <dbReference type="Proteomes" id="UP000243579"/>
    </source>
</evidence>
<feature type="transmembrane region" description="Helical" evidence="6">
    <location>
        <begin position="548"/>
        <end position="569"/>
    </location>
</feature>
<feature type="transmembrane region" description="Helical" evidence="6">
    <location>
        <begin position="412"/>
        <end position="436"/>
    </location>
</feature>
<dbReference type="GO" id="GO:0016020">
    <property type="term" value="C:membrane"/>
    <property type="evidence" value="ECO:0007669"/>
    <property type="project" value="UniProtKB-SubCell"/>
</dbReference>
<feature type="transmembrane region" description="Helical" evidence="6">
    <location>
        <begin position="83"/>
        <end position="103"/>
    </location>
</feature>
<dbReference type="PANTHER" id="PTHR11206">
    <property type="entry name" value="MULTIDRUG RESISTANCE PROTEIN"/>
    <property type="match status" value="1"/>
</dbReference>
<dbReference type="CDD" id="cd13132">
    <property type="entry name" value="MATE_eukaryotic"/>
    <property type="match status" value="2"/>
</dbReference>
<evidence type="ECO:0000256" key="4">
    <source>
        <dbReference type="ARBA" id="ARBA00022989"/>
    </source>
</evidence>
<evidence type="ECO:0000256" key="5">
    <source>
        <dbReference type="ARBA" id="ARBA00023136"/>
    </source>
</evidence>
<accession>A0A1V9YH38</accession>
<keyword evidence="5 6" id="KW-0472">Membrane</keyword>
<feature type="transmembrane region" description="Helical" evidence="6">
    <location>
        <begin position="920"/>
        <end position="938"/>
    </location>
</feature>
<evidence type="ECO:0000256" key="3">
    <source>
        <dbReference type="ARBA" id="ARBA00022692"/>
    </source>
</evidence>
<dbReference type="Pfam" id="PF01554">
    <property type="entry name" value="MatE"/>
    <property type="match status" value="4"/>
</dbReference>
<feature type="transmembrane region" description="Helical" evidence="6">
    <location>
        <begin position="778"/>
        <end position="799"/>
    </location>
</feature>
<feature type="transmembrane region" description="Helical" evidence="6">
    <location>
        <begin position="124"/>
        <end position="148"/>
    </location>
</feature>
<dbReference type="InterPro" id="IPR045069">
    <property type="entry name" value="MATE_euk"/>
</dbReference>
<dbReference type="InterPro" id="IPR002528">
    <property type="entry name" value="MATE_fam"/>
</dbReference>
<dbReference type="NCBIfam" id="TIGR00797">
    <property type="entry name" value="matE"/>
    <property type="match status" value="2"/>
</dbReference>
<reference evidence="7 8" key="1">
    <citation type="journal article" date="2014" name="Genome Biol. Evol.">
        <title>The secreted proteins of Achlya hypogyna and Thraustotheca clavata identify the ancestral oomycete secretome and reveal gene acquisitions by horizontal gene transfer.</title>
        <authorList>
            <person name="Misner I."/>
            <person name="Blouin N."/>
            <person name="Leonard G."/>
            <person name="Richards T.A."/>
            <person name="Lane C.E."/>
        </authorList>
    </citation>
    <scope>NUCLEOTIDE SEQUENCE [LARGE SCALE GENOMIC DNA]</scope>
    <source>
        <strain evidence="7 8">ATCC 48635</strain>
    </source>
</reference>
<proteinExistence type="inferred from homology"/>
<dbReference type="STRING" id="1202772.A0A1V9YH38"/>
<evidence type="ECO:0000256" key="6">
    <source>
        <dbReference type="SAM" id="Phobius"/>
    </source>
</evidence>
<feature type="transmembrane region" description="Helical" evidence="6">
    <location>
        <begin position="44"/>
        <end position="63"/>
    </location>
</feature>
<comment type="subcellular location">
    <subcellularLocation>
        <location evidence="1">Membrane</location>
        <topology evidence="1">Multi-pass membrane protein</topology>
    </subcellularLocation>
</comment>
<evidence type="ECO:0000313" key="7">
    <source>
        <dbReference type="EMBL" id="OQR85026.1"/>
    </source>
</evidence>
<dbReference type="EMBL" id="JNBR01001827">
    <property type="protein sequence ID" value="OQR85026.1"/>
    <property type="molecule type" value="Genomic_DNA"/>
</dbReference>
<keyword evidence="3 6" id="KW-0812">Transmembrane</keyword>
<evidence type="ECO:0000256" key="2">
    <source>
        <dbReference type="ARBA" id="ARBA00010199"/>
    </source>
</evidence>
<comment type="similarity">
    <text evidence="2">Belongs to the multi antimicrobial extrusion (MATE) (TC 2.A.66.1) family.</text>
</comment>
<feature type="transmembrane region" description="Helical" evidence="6">
    <location>
        <begin position="741"/>
        <end position="766"/>
    </location>
</feature>
<gene>
    <name evidence="7" type="ORF">ACHHYP_12400</name>
</gene>
<keyword evidence="4 6" id="KW-1133">Transmembrane helix</keyword>
<feature type="transmembrane region" description="Helical" evidence="6">
    <location>
        <begin position="696"/>
        <end position="715"/>
    </location>
</feature>
<feature type="transmembrane region" description="Helical" evidence="6">
    <location>
        <begin position="301"/>
        <end position="324"/>
    </location>
</feature>
<feature type="transmembrane region" description="Helical" evidence="6">
    <location>
        <begin position="820"/>
        <end position="841"/>
    </location>
</feature>
<dbReference type="OrthoDB" id="2126698at2759"/>
<feature type="transmembrane region" description="Helical" evidence="6">
    <location>
        <begin position="627"/>
        <end position="649"/>
    </location>
</feature>
<evidence type="ECO:0000256" key="1">
    <source>
        <dbReference type="ARBA" id="ARBA00004141"/>
    </source>
</evidence>
<feature type="transmembrane region" description="Helical" evidence="6">
    <location>
        <begin position="442"/>
        <end position="462"/>
    </location>
</feature>
<feature type="transmembrane region" description="Helical" evidence="6">
    <location>
        <begin position="509"/>
        <end position="528"/>
    </location>
</feature>
<feature type="transmembrane region" description="Helical" evidence="6">
    <location>
        <begin position="215"/>
        <end position="238"/>
    </location>
</feature>
<feature type="transmembrane region" description="Helical" evidence="6">
    <location>
        <begin position="590"/>
        <end position="615"/>
    </location>
</feature>
<dbReference type="GO" id="GO:0042910">
    <property type="term" value="F:xenobiotic transmembrane transporter activity"/>
    <property type="evidence" value="ECO:0007669"/>
    <property type="project" value="InterPro"/>
</dbReference>
<keyword evidence="8" id="KW-1185">Reference proteome</keyword>
<feature type="transmembrane region" description="Helical" evidence="6">
    <location>
        <begin position="380"/>
        <end position="400"/>
    </location>
</feature>
<feature type="transmembrane region" description="Helical" evidence="6">
    <location>
        <begin position="336"/>
        <end position="360"/>
    </location>
</feature>
<dbReference type="GO" id="GO:0015297">
    <property type="term" value="F:antiporter activity"/>
    <property type="evidence" value="ECO:0007669"/>
    <property type="project" value="InterPro"/>
</dbReference>
<protein>
    <submittedName>
        <fullName evidence="7">Multidrug/Oligosaccharidyl-lipid/Polysaccharide (MOP) Flippase Superfamily</fullName>
    </submittedName>
</protein>
<dbReference type="AlphaFoldDB" id="A0A1V9YH38"/>
<feature type="transmembrane region" description="Helical" evidence="6">
    <location>
        <begin position="853"/>
        <end position="875"/>
    </location>
</feature>
<feature type="transmembrane region" description="Helical" evidence="6">
    <location>
        <begin position="661"/>
        <end position="684"/>
    </location>
</feature>
<dbReference type="GO" id="GO:1990961">
    <property type="term" value="P:xenobiotic detoxification by transmembrane export across the plasma membrane"/>
    <property type="evidence" value="ECO:0007669"/>
    <property type="project" value="InterPro"/>
</dbReference>
<dbReference type="Proteomes" id="UP000243579">
    <property type="component" value="Unassembled WGS sequence"/>
</dbReference>
<feature type="transmembrane region" description="Helical" evidence="6">
    <location>
        <begin position="895"/>
        <end position="914"/>
    </location>
</feature>
<comment type="caution">
    <text evidence="7">The sequence shown here is derived from an EMBL/GenBank/DDBJ whole genome shotgun (WGS) entry which is preliminary data.</text>
</comment>
<name>A0A1V9YH38_ACHHY</name>
<organism evidence="7 8">
    <name type="scientific">Achlya hypogyna</name>
    <name type="common">Oomycete</name>
    <name type="synonym">Protoachlya hypogyna</name>
    <dbReference type="NCBI Taxonomy" id="1202772"/>
    <lineage>
        <taxon>Eukaryota</taxon>
        <taxon>Sar</taxon>
        <taxon>Stramenopiles</taxon>
        <taxon>Oomycota</taxon>
        <taxon>Saprolegniomycetes</taxon>
        <taxon>Saprolegniales</taxon>
        <taxon>Achlyaceae</taxon>
        <taxon>Achlya</taxon>
    </lineage>
</organism>
<feature type="transmembrane region" description="Helical" evidence="6">
    <location>
        <begin position="187"/>
        <end position="209"/>
    </location>
</feature>
<sequence>MGRASEHTLLIHDPHRRMQILAREEPTPSATNELKTLLRLAGPIMLTLVLEYLPGVTNVVLAGQLPDNNHTTKYVAAAAMSSMYLNVTSMAVALGLATAMDILCAHAGGAGSTAKFGKYLQSALLGFGFVFLPVCLVNWFTEAILLFFSQDPELAHLTGTVVRYSTPGLPFLFLYEVLKKLLQVYHIVAPPAVIAVAGNVIHIVLGIVLTQYTDVGLAGVAIARTIAYVALPVMLVVVMKRRRQWAFAWSWADAWVHLPQFFRYGVPGMLMMQLEWGALELLILVSGMLANPILAVGVNSVFVNLLSLLYVVFMGLSVATNARLGHMLGANRPRHAIVVVQLAYLLCVVGAGVTCTSMYLARSVLPSIFLDDDPSVLERATSAVLYVLPVQFFDAINVVSQGIMRGMGRPSVATYVNVLGYYVVGLPLAAYAAFYLQLRLEGLWVGYALGLCFSAGVYSVLLSHVKWVRVAKDAHVSLGEKRPLVADHSDHSLCIHAKDETLPDAREEWWHLVTLAGPVIFTLLMEYIPSSTNIVLVGQMNSTLTKEYVDAAAISGMYLTITSLSVGLGMSTAMDTLCNQAAGAGHTYKFGVYLQAALLGLSMVFVPVFLLNWFCGDILVLLGQDEAISHMAGVFTRWTIPGLPFLFVYEILKKMIQAHDIVFPMLIMTLLSNVVHITLGYYFVHHTSFGFYGASMARSAAYILLLLMMVPYFLWKPLYKEWELTWSFQDAREHLGQFFKFGLPGLFMLVFEYGAFEILTLLSGLMPNAVVTIGVNSIMTNTIAIIYMIYFGIATSANIRVGNMLGGNKPHHAELIMRMTYTLCLSCTLVTGAFIFLARGYLPYIFINDPEVIARAASALVFIIPLHMSDAMNAVSQGVLQSMGQQHIATMTNGCAYYMVGIPTACLLGFYFQWSIEGLWTGFSLGSLTACTVYYFVLSRVDWPKMAQDAVLRTEE</sequence>
<feature type="transmembrane region" description="Helical" evidence="6">
    <location>
        <begin position="276"/>
        <end position="295"/>
    </location>
</feature>